<evidence type="ECO:0000256" key="3">
    <source>
        <dbReference type="ARBA" id="ARBA00022692"/>
    </source>
</evidence>
<keyword evidence="8" id="KW-0645">Protease</keyword>
<dbReference type="GO" id="GO:0006508">
    <property type="term" value="P:proteolysis"/>
    <property type="evidence" value="ECO:0007669"/>
    <property type="project" value="UniProtKB-KW"/>
</dbReference>
<name>A0A7V0N057_UNCAE</name>
<evidence type="ECO:0000313" key="8">
    <source>
        <dbReference type="EMBL" id="HDN85254.1"/>
    </source>
</evidence>
<dbReference type="PIRSF" id="PIRSF005651">
    <property type="entry name" value="HflC"/>
    <property type="match status" value="1"/>
</dbReference>
<proteinExistence type="inferred from homology"/>
<feature type="non-terminal residue" evidence="8">
    <location>
        <position position="291"/>
    </location>
</feature>
<dbReference type="NCBIfam" id="TIGR01932">
    <property type="entry name" value="hflC"/>
    <property type="match status" value="1"/>
</dbReference>
<dbReference type="EMBL" id="DRBC01000351">
    <property type="protein sequence ID" value="HDN85254.1"/>
    <property type="molecule type" value="Genomic_DNA"/>
</dbReference>
<dbReference type="Gene3D" id="3.30.479.30">
    <property type="entry name" value="Band 7 domain"/>
    <property type="match status" value="1"/>
</dbReference>
<dbReference type="InterPro" id="IPR036013">
    <property type="entry name" value="Band_7/SPFH_dom_sf"/>
</dbReference>
<evidence type="ECO:0000259" key="7">
    <source>
        <dbReference type="SMART" id="SM00244"/>
    </source>
</evidence>
<keyword evidence="4 6" id="KW-1133">Transmembrane helix</keyword>
<dbReference type="Pfam" id="PF01145">
    <property type="entry name" value="Band_7"/>
    <property type="match status" value="1"/>
</dbReference>
<dbReference type="Proteomes" id="UP000885660">
    <property type="component" value="Unassembled WGS sequence"/>
</dbReference>
<organism evidence="8">
    <name type="scientific">Aerophobetes bacterium</name>
    <dbReference type="NCBI Taxonomy" id="2030807"/>
    <lineage>
        <taxon>Bacteria</taxon>
        <taxon>Candidatus Aerophobota</taxon>
    </lineage>
</organism>
<keyword evidence="8" id="KW-0378">Hydrolase</keyword>
<comment type="caution">
    <text evidence="8">The sequence shown here is derived from an EMBL/GenBank/DDBJ whole genome shotgun (WGS) entry which is preliminary data.</text>
</comment>
<feature type="domain" description="Band 7" evidence="7">
    <location>
        <begin position="22"/>
        <end position="208"/>
    </location>
</feature>
<keyword evidence="3 6" id="KW-0812">Transmembrane</keyword>
<evidence type="ECO:0000256" key="2">
    <source>
        <dbReference type="ARBA" id="ARBA00007862"/>
    </source>
</evidence>
<dbReference type="PANTHER" id="PTHR42911">
    <property type="entry name" value="MODULATOR OF FTSH PROTEASE HFLC"/>
    <property type="match status" value="1"/>
</dbReference>
<evidence type="ECO:0000256" key="5">
    <source>
        <dbReference type="ARBA" id="ARBA00023136"/>
    </source>
</evidence>
<dbReference type="SUPFAM" id="SSF117892">
    <property type="entry name" value="Band 7/SPFH domain"/>
    <property type="match status" value="1"/>
</dbReference>
<dbReference type="SMART" id="SM00244">
    <property type="entry name" value="PHB"/>
    <property type="match status" value="1"/>
</dbReference>
<comment type="similarity">
    <text evidence="2">Belongs to the band 7/mec-2 family. HflC subfamily.</text>
</comment>
<keyword evidence="5 6" id="KW-0472">Membrane</keyword>
<dbReference type="AlphaFoldDB" id="A0A7V0N057"/>
<evidence type="ECO:0000256" key="1">
    <source>
        <dbReference type="ARBA" id="ARBA00004370"/>
    </source>
</evidence>
<reference evidence="8" key="1">
    <citation type="journal article" date="2020" name="mSystems">
        <title>Genome- and Community-Level Interaction Insights into Carbon Utilization and Element Cycling Functions of Hydrothermarchaeota in Hydrothermal Sediment.</title>
        <authorList>
            <person name="Zhou Z."/>
            <person name="Liu Y."/>
            <person name="Xu W."/>
            <person name="Pan J."/>
            <person name="Luo Z.H."/>
            <person name="Li M."/>
        </authorList>
    </citation>
    <scope>NUCLEOTIDE SEQUENCE [LARGE SCALE GENOMIC DNA]</scope>
    <source>
        <strain evidence="8">HyVt-219</strain>
    </source>
</reference>
<dbReference type="CDD" id="cd03405">
    <property type="entry name" value="SPFH_HflC"/>
    <property type="match status" value="1"/>
</dbReference>
<protein>
    <submittedName>
        <fullName evidence="8">Protease modulator HflC</fullName>
    </submittedName>
</protein>
<dbReference type="GO" id="GO:0016020">
    <property type="term" value="C:membrane"/>
    <property type="evidence" value="ECO:0007669"/>
    <property type="project" value="UniProtKB-SubCell"/>
</dbReference>
<accession>A0A7V0N057</accession>
<dbReference type="GO" id="GO:0008233">
    <property type="term" value="F:peptidase activity"/>
    <property type="evidence" value="ECO:0007669"/>
    <property type="project" value="UniProtKB-KW"/>
</dbReference>
<dbReference type="InterPro" id="IPR001107">
    <property type="entry name" value="Band_7"/>
</dbReference>
<dbReference type="PANTHER" id="PTHR42911:SF1">
    <property type="entry name" value="MODULATOR OF FTSH PROTEASE HFLC"/>
    <property type="match status" value="1"/>
</dbReference>
<feature type="transmembrane region" description="Helical" evidence="6">
    <location>
        <begin position="7"/>
        <end position="27"/>
    </location>
</feature>
<evidence type="ECO:0000256" key="6">
    <source>
        <dbReference type="SAM" id="Phobius"/>
    </source>
</evidence>
<comment type="subcellular location">
    <subcellularLocation>
        <location evidence="1">Membrane</location>
    </subcellularLocation>
</comment>
<gene>
    <name evidence="8" type="primary">hflC</name>
    <name evidence="8" type="ORF">ENG47_05835</name>
</gene>
<sequence length="291" mass="33661">MRIEKWIPIAVVVIIGIIVLSSALYVVDETQQVVITEFGQPVGKPITRAGLYVKKPFIQKVNYFDKRLLVWDGVPTQIPTRDKKYIWVDTTARWRIVDPLKFLQSVGSERGAQARLDDIIDSATRDKITSYPLAEIVRNSNREFVTTEVFIQKEEEITNIKKGREAISREILKEAAKLVPQYGIELVDVRIKRLNYVEDVRKKVYTRMISERKRVAEQYRSEGMGKKAEIEGMREKELQKITSEAYKKAEIIKGQADAKATKIYADAFSKDPEFYSFLRTLESYQDTLNEK</sequence>
<evidence type="ECO:0000256" key="4">
    <source>
        <dbReference type="ARBA" id="ARBA00022989"/>
    </source>
</evidence>
<dbReference type="InterPro" id="IPR010200">
    <property type="entry name" value="HflC"/>
</dbReference>